<name>A0A8B2P2Z6_9HYPH</name>
<proteinExistence type="predicted"/>
<keyword evidence="5" id="KW-1185">Reference proteome</keyword>
<evidence type="ECO:0000313" key="4">
    <source>
        <dbReference type="EMBL" id="RAI02989.1"/>
    </source>
</evidence>
<dbReference type="SMART" id="SM01007">
    <property type="entry name" value="Aldolase_II"/>
    <property type="match status" value="1"/>
</dbReference>
<dbReference type="OrthoDB" id="5291399at2"/>
<dbReference type="GO" id="GO:0005829">
    <property type="term" value="C:cytosol"/>
    <property type="evidence" value="ECO:0007669"/>
    <property type="project" value="TreeGrafter"/>
</dbReference>
<keyword evidence="1" id="KW-0479">Metal-binding</keyword>
<dbReference type="SUPFAM" id="SSF53639">
    <property type="entry name" value="AraD/HMP-PK domain-like"/>
    <property type="match status" value="1"/>
</dbReference>
<sequence length="208" mass="22059">MSHKAERAALVTAYRTLLAEGLIVGSAGNVSVRIEDGLLITPSAVPAAEMEPADIAVVPFDGEATGRPSSEWRFHRDLFLARPDLKAVVHTHSPNATAIATLRKPIPASHYMVAMAGGKEIPLAPYATFGTQALSEAICATMARVNACLLSNHGVVAAGVNLAKAMDLAREVELLASVYRMALAAGEPVILPDDEMDRVLDAFKDYGR</sequence>
<accession>A0A8B2P2Z6</accession>
<dbReference type="Gene3D" id="3.40.225.10">
    <property type="entry name" value="Class II aldolase/adducin N-terminal domain"/>
    <property type="match status" value="1"/>
</dbReference>
<evidence type="ECO:0000313" key="5">
    <source>
        <dbReference type="Proteomes" id="UP000249590"/>
    </source>
</evidence>
<evidence type="ECO:0000256" key="1">
    <source>
        <dbReference type="ARBA" id="ARBA00022723"/>
    </source>
</evidence>
<evidence type="ECO:0000259" key="3">
    <source>
        <dbReference type="SMART" id="SM01007"/>
    </source>
</evidence>
<dbReference type="InterPro" id="IPR001303">
    <property type="entry name" value="Aldolase_II/adducin_N"/>
</dbReference>
<dbReference type="EMBL" id="QHHQ01000001">
    <property type="protein sequence ID" value="RAI02989.1"/>
    <property type="molecule type" value="Genomic_DNA"/>
</dbReference>
<dbReference type="PANTHER" id="PTHR22789">
    <property type="entry name" value="FUCULOSE PHOSPHATE ALDOLASE"/>
    <property type="match status" value="1"/>
</dbReference>
<gene>
    <name evidence="4" type="ORF">DLJ53_00160</name>
</gene>
<dbReference type="AlphaFoldDB" id="A0A8B2P2Z6"/>
<comment type="caution">
    <text evidence="4">The sequence shown here is derived from an EMBL/GenBank/DDBJ whole genome shotgun (WGS) entry which is preliminary data.</text>
</comment>
<dbReference type="GO" id="GO:0016832">
    <property type="term" value="F:aldehyde-lyase activity"/>
    <property type="evidence" value="ECO:0007669"/>
    <property type="project" value="TreeGrafter"/>
</dbReference>
<dbReference type="Proteomes" id="UP000249590">
    <property type="component" value="Unassembled WGS sequence"/>
</dbReference>
<feature type="domain" description="Class II aldolase/adducin N-terminal" evidence="3">
    <location>
        <begin position="8"/>
        <end position="180"/>
    </location>
</feature>
<dbReference type="RefSeq" id="WP_111341171.1">
    <property type="nucleotide sequence ID" value="NZ_JAIWKD010000001.1"/>
</dbReference>
<evidence type="ECO:0000256" key="2">
    <source>
        <dbReference type="ARBA" id="ARBA00023239"/>
    </source>
</evidence>
<dbReference type="PANTHER" id="PTHR22789:SF0">
    <property type="entry name" value="3-OXO-TETRONATE 4-PHOSPHATE DECARBOXYLASE-RELATED"/>
    <property type="match status" value="1"/>
</dbReference>
<dbReference type="InterPro" id="IPR036409">
    <property type="entry name" value="Aldolase_II/adducin_N_sf"/>
</dbReference>
<protein>
    <submittedName>
        <fullName evidence="4">Class II aldolase</fullName>
    </submittedName>
</protein>
<reference evidence="4 5" key="1">
    <citation type="submission" date="2018-05" db="EMBL/GenBank/DDBJ databases">
        <title>Acuticoccus sediminis sp. nov., isolated from deep-sea sediment of Indian Ocean.</title>
        <authorList>
            <person name="Liu X."/>
            <person name="Lai Q."/>
            <person name="Du Y."/>
            <person name="Sun F."/>
            <person name="Zhang X."/>
            <person name="Wang S."/>
            <person name="Shao Z."/>
        </authorList>
    </citation>
    <scope>NUCLEOTIDE SEQUENCE [LARGE SCALE GENOMIC DNA]</scope>
    <source>
        <strain evidence="4 5">PTG4-2</strain>
    </source>
</reference>
<dbReference type="GO" id="GO:0046872">
    <property type="term" value="F:metal ion binding"/>
    <property type="evidence" value="ECO:0007669"/>
    <property type="project" value="UniProtKB-KW"/>
</dbReference>
<keyword evidence="2" id="KW-0456">Lyase</keyword>
<dbReference type="InterPro" id="IPR050197">
    <property type="entry name" value="Aldolase_class_II_sugar_metab"/>
</dbReference>
<organism evidence="4 5">
    <name type="scientific">Acuticoccus sediminis</name>
    <dbReference type="NCBI Taxonomy" id="2184697"/>
    <lineage>
        <taxon>Bacteria</taxon>
        <taxon>Pseudomonadati</taxon>
        <taxon>Pseudomonadota</taxon>
        <taxon>Alphaproteobacteria</taxon>
        <taxon>Hyphomicrobiales</taxon>
        <taxon>Amorphaceae</taxon>
        <taxon>Acuticoccus</taxon>
    </lineage>
</organism>
<dbReference type="GO" id="GO:0019323">
    <property type="term" value="P:pentose catabolic process"/>
    <property type="evidence" value="ECO:0007669"/>
    <property type="project" value="TreeGrafter"/>
</dbReference>
<dbReference type="Pfam" id="PF00596">
    <property type="entry name" value="Aldolase_II"/>
    <property type="match status" value="1"/>
</dbReference>